<proteinExistence type="predicted"/>
<dbReference type="AlphaFoldDB" id="A0A1S4A1J3"/>
<protein>
    <submittedName>
        <fullName evidence="2">Uncharacterized protein</fullName>
    </submittedName>
</protein>
<evidence type="ECO:0000313" key="2">
    <source>
        <dbReference type="RefSeq" id="XP_016470470.1"/>
    </source>
</evidence>
<name>A0A1S4A1J3_TOBAC</name>
<dbReference type="PaxDb" id="4097-A0A1S4A1J3"/>
<organism evidence="2">
    <name type="scientific">Nicotiana tabacum</name>
    <name type="common">Common tobacco</name>
    <dbReference type="NCBI Taxonomy" id="4097"/>
    <lineage>
        <taxon>Eukaryota</taxon>
        <taxon>Viridiplantae</taxon>
        <taxon>Streptophyta</taxon>
        <taxon>Embryophyta</taxon>
        <taxon>Tracheophyta</taxon>
        <taxon>Spermatophyta</taxon>
        <taxon>Magnoliopsida</taxon>
        <taxon>eudicotyledons</taxon>
        <taxon>Gunneridae</taxon>
        <taxon>Pentapetalae</taxon>
        <taxon>asterids</taxon>
        <taxon>lamiids</taxon>
        <taxon>Solanales</taxon>
        <taxon>Solanaceae</taxon>
        <taxon>Nicotianoideae</taxon>
        <taxon>Nicotianeae</taxon>
        <taxon>Nicotiana</taxon>
    </lineage>
</organism>
<dbReference type="KEGG" id="nta:107792754"/>
<feature type="region of interest" description="Disordered" evidence="1">
    <location>
        <begin position="1"/>
        <end position="107"/>
    </location>
</feature>
<feature type="compositionally biased region" description="Basic and acidic residues" evidence="1">
    <location>
        <begin position="16"/>
        <end position="39"/>
    </location>
</feature>
<evidence type="ECO:0000256" key="1">
    <source>
        <dbReference type="SAM" id="MobiDB-lite"/>
    </source>
</evidence>
<feature type="compositionally biased region" description="Acidic residues" evidence="1">
    <location>
        <begin position="180"/>
        <end position="194"/>
    </location>
</feature>
<dbReference type="RefSeq" id="XP_016470470.1">
    <property type="nucleotide sequence ID" value="XM_016614984.1"/>
</dbReference>
<gene>
    <name evidence="2" type="primary">LOC107792754</name>
</gene>
<accession>A0A1S4A1J3</accession>
<feature type="region of interest" description="Disordered" evidence="1">
    <location>
        <begin position="169"/>
        <end position="228"/>
    </location>
</feature>
<feature type="compositionally biased region" description="Acidic residues" evidence="1">
    <location>
        <begin position="40"/>
        <end position="50"/>
    </location>
</feature>
<sequence length="228" mass="25115">MRPAPPGQKIKPSNPKSEKDNKRKRVSKPEDPQDKKTPLEDDEENDDEDSTLVIRTKKPIQAAKPSELETSSCGEETPKEGAGKAPVSPEVDMVPLSSTTRKGEDEGYADKSISIYLREAVAVQVELREASDRGKRSNELAKCQARRETLQEIHARGFNLAEEIAEAKTRETDDRFLVSSDDEDVASGSGDEEGEKYVPERDETPEDRAAEDVVSEDDISGGVTSKID</sequence>
<reference evidence="2" key="1">
    <citation type="submission" date="2025-08" db="UniProtKB">
        <authorList>
            <consortium name="RefSeq"/>
        </authorList>
    </citation>
    <scope>IDENTIFICATION</scope>
</reference>
<feature type="compositionally biased region" description="Basic and acidic residues" evidence="1">
    <location>
        <begin position="195"/>
        <end position="211"/>
    </location>
</feature>